<name>A0AAD4BIX2_BOLED</name>
<organism evidence="3 4">
    <name type="scientific">Boletus edulis BED1</name>
    <dbReference type="NCBI Taxonomy" id="1328754"/>
    <lineage>
        <taxon>Eukaryota</taxon>
        <taxon>Fungi</taxon>
        <taxon>Dikarya</taxon>
        <taxon>Basidiomycota</taxon>
        <taxon>Agaricomycotina</taxon>
        <taxon>Agaricomycetes</taxon>
        <taxon>Agaricomycetidae</taxon>
        <taxon>Boletales</taxon>
        <taxon>Boletineae</taxon>
        <taxon>Boletaceae</taxon>
        <taxon>Boletoideae</taxon>
        <taxon>Boletus</taxon>
    </lineage>
</organism>
<dbReference type="EMBL" id="WHUW01000046">
    <property type="protein sequence ID" value="KAF8431823.1"/>
    <property type="molecule type" value="Genomic_DNA"/>
</dbReference>
<protein>
    <submittedName>
        <fullName evidence="3">Uncharacterized protein</fullName>
    </submittedName>
</protein>
<feature type="region of interest" description="Disordered" evidence="1">
    <location>
        <begin position="1"/>
        <end position="37"/>
    </location>
</feature>
<reference evidence="3" key="1">
    <citation type="submission" date="2019-10" db="EMBL/GenBank/DDBJ databases">
        <authorList>
            <consortium name="DOE Joint Genome Institute"/>
            <person name="Kuo A."/>
            <person name="Miyauchi S."/>
            <person name="Kiss E."/>
            <person name="Drula E."/>
            <person name="Kohler A."/>
            <person name="Sanchez-Garcia M."/>
            <person name="Andreopoulos B."/>
            <person name="Barry K.W."/>
            <person name="Bonito G."/>
            <person name="Buee M."/>
            <person name="Carver A."/>
            <person name="Chen C."/>
            <person name="Cichocki N."/>
            <person name="Clum A."/>
            <person name="Culley D."/>
            <person name="Crous P.W."/>
            <person name="Fauchery L."/>
            <person name="Girlanda M."/>
            <person name="Hayes R."/>
            <person name="Keri Z."/>
            <person name="LaButti K."/>
            <person name="Lipzen A."/>
            <person name="Lombard V."/>
            <person name="Magnuson J."/>
            <person name="Maillard F."/>
            <person name="Morin E."/>
            <person name="Murat C."/>
            <person name="Nolan M."/>
            <person name="Ohm R."/>
            <person name="Pangilinan J."/>
            <person name="Pereira M."/>
            <person name="Perotto S."/>
            <person name="Peter M."/>
            <person name="Riley R."/>
            <person name="Sitrit Y."/>
            <person name="Stielow B."/>
            <person name="Szollosi G."/>
            <person name="Zifcakova L."/>
            <person name="Stursova M."/>
            <person name="Spatafora J.W."/>
            <person name="Tedersoo L."/>
            <person name="Vaario L.-M."/>
            <person name="Yamada A."/>
            <person name="Yan M."/>
            <person name="Wang P."/>
            <person name="Xu J."/>
            <person name="Bruns T."/>
            <person name="Baldrian P."/>
            <person name="Vilgalys R."/>
            <person name="Henrissat B."/>
            <person name="Grigoriev I.V."/>
            <person name="Hibbett D."/>
            <person name="Nagy L.G."/>
            <person name="Martin F.M."/>
        </authorList>
    </citation>
    <scope>NUCLEOTIDE SEQUENCE</scope>
    <source>
        <strain evidence="3">BED1</strain>
    </source>
</reference>
<evidence type="ECO:0000313" key="4">
    <source>
        <dbReference type="Proteomes" id="UP001194468"/>
    </source>
</evidence>
<feature type="region of interest" description="Disordered" evidence="1">
    <location>
        <begin position="365"/>
        <end position="447"/>
    </location>
</feature>
<sequence>MSATTSLPCSNIKPFRTGITAPHRPLRDPSTTNPEPQKQYRMLGIGAGIGRITADVLHLISDVVRDLSTTNPEPQKWYRMLDIGAGIGRVTADILHLISDVVLLRGSIDQMPYYRISNIYNYMIAGRTSLPPAASPPCSPIAGPSSGITFPDVFHLVLEEAVRSDSYDLNDYNPSDYEVQIKREEEDLQEQDQLANYDSSLDQGYRTLVNHTTLAPDDAPSTIVRATTVDTADLPDNTPNIPYITETVLRLRLERVKRHQSSELYAKELSLVVSRPEILQGLRGQDKRYNRPQIVSRKGFGFEKELLPLFLISLTFLTGSAFLTVLLAIALVHSNPTQLLGCLYVSVLISRTVSEYTEINETPENIQIRPENPEPQPQPQRPRIRQAQLAALAEQEAAAEAGEPIPPPQRPLRIPTPLASRNPDFEPEQADHSALESKSDENFNYPT</sequence>
<dbReference type="Proteomes" id="UP001194468">
    <property type="component" value="Unassembled WGS sequence"/>
</dbReference>
<gene>
    <name evidence="3" type="ORF">L210DRAFT_987584</name>
</gene>
<comment type="caution">
    <text evidence="3">The sequence shown here is derived from an EMBL/GenBank/DDBJ whole genome shotgun (WGS) entry which is preliminary data.</text>
</comment>
<accession>A0AAD4BIX2</accession>
<evidence type="ECO:0000256" key="1">
    <source>
        <dbReference type="SAM" id="MobiDB-lite"/>
    </source>
</evidence>
<feature type="compositionally biased region" description="Low complexity" evidence="1">
    <location>
        <begin position="385"/>
        <end position="403"/>
    </location>
</feature>
<evidence type="ECO:0000256" key="2">
    <source>
        <dbReference type="SAM" id="Phobius"/>
    </source>
</evidence>
<keyword evidence="2" id="KW-0472">Membrane</keyword>
<dbReference type="AlphaFoldDB" id="A0AAD4BIX2"/>
<keyword evidence="4" id="KW-1185">Reference proteome</keyword>
<keyword evidence="2" id="KW-1133">Transmembrane helix</keyword>
<keyword evidence="2" id="KW-0812">Transmembrane</keyword>
<feature type="compositionally biased region" description="Basic and acidic residues" evidence="1">
    <location>
        <begin position="429"/>
        <end position="441"/>
    </location>
</feature>
<feature type="transmembrane region" description="Helical" evidence="2">
    <location>
        <begin position="306"/>
        <end position="332"/>
    </location>
</feature>
<reference evidence="3" key="2">
    <citation type="journal article" date="2020" name="Nat. Commun.">
        <title>Large-scale genome sequencing of mycorrhizal fungi provides insights into the early evolution of symbiotic traits.</title>
        <authorList>
            <person name="Miyauchi S."/>
            <person name="Kiss E."/>
            <person name="Kuo A."/>
            <person name="Drula E."/>
            <person name="Kohler A."/>
            <person name="Sanchez-Garcia M."/>
            <person name="Morin E."/>
            <person name="Andreopoulos B."/>
            <person name="Barry K.W."/>
            <person name="Bonito G."/>
            <person name="Buee M."/>
            <person name="Carver A."/>
            <person name="Chen C."/>
            <person name="Cichocki N."/>
            <person name="Clum A."/>
            <person name="Culley D."/>
            <person name="Crous P.W."/>
            <person name="Fauchery L."/>
            <person name="Girlanda M."/>
            <person name="Hayes R.D."/>
            <person name="Keri Z."/>
            <person name="LaButti K."/>
            <person name="Lipzen A."/>
            <person name="Lombard V."/>
            <person name="Magnuson J."/>
            <person name="Maillard F."/>
            <person name="Murat C."/>
            <person name="Nolan M."/>
            <person name="Ohm R.A."/>
            <person name="Pangilinan J."/>
            <person name="Pereira M.F."/>
            <person name="Perotto S."/>
            <person name="Peter M."/>
            <person name="Pfister S."/>
            <person name="Riley R."/>
            <person name="Sitrit Y."/>
            <person name="Stielow J.B."/>
            <person name="Szollosi G."/>
            <person name="Zifcakova L."/>
            <person name="Stursova M."/>
            <person name="Spatafora J.W."/>
            <person name="Tedersoo L."/>
            <person name="Vaario L.M."/>
            <person name="Yamada A."/>
            <person name="Yan M."/>
            <person name="Wang P."/>
            <person name="Xu J."/>
            <person name="Bruns T."/>
            <person name="Baldrian P."/>
            <person name="Vilgalys R."/>
            <person name="Dunand C."/>
            <person name="Henrissat B."/>
            <person name="Grigoriev I.V."/>
            <person name="Hibbett D."/>
            <person name="Nagy L.G."/>
            <person name="Martin F.M."/>
        </authorList>
    </citation>
    <scope>NUCLEOTIDE SEQUENCE</scope>
    <source>
        <strain evidence="3">BED1</strain>
    </source>
</reference>
<evidence type="ECO:0000313" key="3">
    <source>
        <dbReference type="EMBL" id="KAF8431823.1"/>
    </source>
</evidence>
<proteinExistence type="predicted"/>